<protein>
    <submittedName>
        <fullName evidence="2">Uncharacterized protein</fullName>
    </submittedName>
</protein>
<accession>A0AAD6UVD1</accession>
<organism evidence="2 3">
    <name type="scientific">Mycena pura</name>
    <dbReference type="NCBI Taxonomy" id="153505"/>
    <lineage>
        <taxon>Eukaryota</taxon>
        <taxon>Fungi</taxon>
        <taxon>Dikarya</taxon>
        <taxon>Basidiomycota</taxon>
        <taxon>Agaricomycotina</taxon>
        <taxon>Agaricomycetes</taxon>
        <taxon>Agaricomycetidae</taxon>
        <taxon>Agaricales</taxon>
        <taxon>Marasmiineae</taxon>
        <taxon>Mycenaceae</taxon>
        <taxon>Mycena</taxon>
    </lineage>
</organism>
<evidence type="ECO:0000313" key="3">
    <source>
        <dbReference type="Proteomes" id="UP001219525"/>
    </source>
</evidence>
<gene>
    <name evidence="2" type="ORF">GGX14DRAFT_405772</name>
</gene>
<keyword evidence="3" id="KW-1185">Reference proteome</keyword>
<evidence type="ECO:0000313" key="2">
    <source>
        <dbReference type="EMBL" id="KAJ7193159.1"/>
    </source>
</evidence>
<comment type="caution">
    <text evidence="2">The sequence shown here is derived from an EMBL/GenBank/DDBJ whole genome shotgun (WGS) entry which is preliminary data.</text>
</comment>
<feature type="region of interest" description="Disordered" evidence="1">
    <location>
        <begin position="345"/>
        <end position="378"/>
    </location>
</feature>
<proteinExistence type="predicted"/>
<dbReference type="EMBL" id="JARJCW010000111">
    <property type="protein sequence ID" value="KAJ7193159.1"/>
    <property type="molecule type" value="Genomic_DNA"/>
</dbReference>
<evidence type="ECO:0000256" key="1">
    <source>
        <dbReference type="SAM" id="MobiDB-lite"/>
    </source>
</evidence>
<reference evidence="2" key="1">
    <citation type="submission" date="2023-03" db="EMBL/GenBank/DDBJ databases">
        <title>Massive genome expansion in bonnet fungi (Mycena s.s.) driven by repeated elements and novel gene families across ecological guilds.</title>
        <authorList>
            <consortium name="Lawrence Berkeley National Laboratory"/>
            <person name="Harder C.B."/>
            <person name="Miyauchi S."/>
            <person name="Viragh M."/>
            <person name="Kuo A."/>
            <person name="Thoen E."/>
            <person name="Andreopoulos B."/>
            <person name="Lu D."/>
            <person name="Skrede I."/>
            <person name="Drula E."/>
            <person name="Henrissat B."/>
            <person name="Morin E."/>
            <person name="Kohler A."/>
            <person name="Barry K."/>
            <person name="LaButti K."/>
            <person name="Morin E."/>
            <person name="Salamov A."/>
            <person name="Lipzen A."/>
            <person name="Mereny Z."/>
            <person name="Hegedus B."/>
            <person name="Baldrian P."/>
            <person name="Stursova M."/>
            <person name="Weitz H."/>
            <person name="Taylor A."/>
            <person name="Grigoriev I.V."/>
            <person name="Nagy L.G."/>
            <person name="Martin F."/>
            <person name="Kauserud H."/>
        </authorList>
    </citation>
    <scope>NUCLEOTIDE SEQUENCE</scope>
    <source>
        <strain evidence="2">9144</strain>
    </source>
</reference>
<sequence>MNHGLSANQLTFLDSNNIDPVLMDPLAQLMAQTRPPSPPPIEDNDSDDLPLCPFGSSSSNGVPFETTPPLDAFAKLVKHRLGLKDQEAMKMDAFVKTTSLDEKLTLLYGELLDMKSTLSKSQQPENFVMSSELKFLLAHIRFETVIKSYAFNYLLHHSTMALRGTNDAEHILLAMCDYHTSILPSKDSIGRNEIVLGEIRAQLTSFRNVIKTKVKTSMEKTSNGSASSHRNIADLARAVTANVTGGFVVTIYTYLRLALIRWVTKEYPGLKSEEFWPRVNESLLTMRTSRTEAEFIRFYNLDQTEYGQAQDSITKMTLADISTLPQWVQDLGKHAAKVTTILPGQGTKRARETMETPDEYSGDSAGTEGDGNVPGAGI</sequence>
<name>A0AAD6UVD1_9AGAR</name>
<dbReference type="Proteomes" id="UP001219525">
    <property type="component" value="Unassembled WGS sequence"/>
</dbReference>
<dbReference type="AlphaFoldDB" id="A0AAD6UVD1"/>
<feature type="compositionally biased region" description="Gly residues" evidence="1">
    <location>
        <begin position="368"/>
        <end position="378"/>
    </location>
</feature>